<feature type="transmembrane region" description="Helical" evidence="1">
    <location>
        <begin position="44"/>
        <end position="66"/>
    </location>
</feature>
<dbReference type="AlphaFoldDB" id="A0AAU8HRE4"/>
<feature type="transmembrane region" description="Helical" evidence="1">
    <location>
        <begin position="21"/>
        <end position="38"/>
    </location>
</feature>
<dbReference type="InterPro" id="IPR010380">
    <property type="entry name" value="DUF975"/>
</dbReference>
<evidence type="ECO:0000256" key="1">
    <source>
        <dbReference type="SAM" id="Phobius"/>
    </source>
</evidence>
<keyword evidence="1" id="KW-0812">Transmembrane</keyword>
<dbReference type="PANTHER" id="PTHR40076">
    <property type="entry name" value="MEMBRANE PROTEIN-RELATED"/>
    <property type="match status" value="1"/>
</dbReference>
<evidence type="ECO:0000313" key="2">
    <source>
        <dbReference type="EMBL" id="XCI28134.1"/>
    </source>
</evidence>
<name>A0AAU8HRE4_9FIRM</name>
<dbReference type="PANTHER" id="PTHR40076:SF1">
    <property type="entry name" value="MEMBRANE PROTEIN"/>
    <property type="match status" value="1"/>
</dbReference>
<organism evidence="2">
    <name type="scientific">Proteinivorax hydrogeniformans</name>
    <dbReference type="NCBI Taxonomy" id="1826727"/>
    <lineage>
        <taxon>Bacteria</taxon>
        <taxon>Bacillati</taxon>
        <taxon>Bacillota</taxon>
        <taxon>Clostridia</taxon>
        <taxon>Eubacteriales</taxon>
        <taxon>Proteinivoracaceae</taxon>
        <taxon>Proteinivorax</taxon>
    </lineage>
</organism>
<evidence type="ECO:0008006" key="3">
    <source>
        <dbReference type="Google" id="ProtNLM"/>
    </source>
</evidence>
<proteinExistence type="predicted"/>
<dbReference type="EMBL" id="CP159485">
    <property type="protein sequence ID" value="XCI28134.1"/>
    <property type="molecule type" value="Genomic_DNA"/>
</dbReference>
<protein>
    <recommendedName>
        <fullName evidence="3">Membrane protein YesL</fullName>
    </recommendedName>
</protein>
<feature type="transmembrane region" description="Helical" evidence="1">
    <location>
        <begin position="170"/>
        <end position="194"/>
    </location>
</feature>
<gene>
    <name evidence="2" type="ORF">PRVXH_002080</name>
</gene>
<sequence>MKKLSVFSCVKRGLSLAIEQIGLLIGCVVLAFLASLITGGLYDIYIIGYVLSIVVSAIFEVGLINISLKAAKQEKARFEDLFAKIELIGSVILVNIMIFSVVVLLLFVTALLIDTANMASPFLSLIAGAAMLGITLYIIIGFVFATYIIVDKEEGPIGAITKSYKMMQGVRLKVFGLFIVVGLINILGLLAFVLGLLITIPAAFVILSVAYQTIFKLTFTENTSD</sequence>
<dbReference type="RefSeq" id="WP_353892711.1">
    <property type="nucleotide sequence ID" value="NZ_CP159485.1"/>
</dbReference>
<keyword evidence="1" id="KW-1133">Transmembrane helix</keyword>
<reference evidence="2" key="2">
    <citation type="submission" date="2024-06" db="EMBL/GenBank/DDBJ databases">
        <authorList>
            <person name="Petrova K.O."/>
            <person name="Toshchakov S.V."/>
            <person name="Boltjanskaja Y.V."/>
            <person name="Kevbrin V.V."/>
        </authorList>
    </citation>
    <scope>NUCLEOTIDE SEQUENCE</scope>
    <source>
        <strain evidence="2">Z-710</strain>
    </source>
</reference>
<reference evidence="2" key="1">
    <citation type="journal article" date="2018" name="Antonie Van Leeuwenhoek">
        <title>Proteinivorax hydrogeniformans sp. nov., an anaerobic, haloalkaliphilic bacterium fermenting proteinaceous compounds with high hydrogen production.</title>
        <authorList>
            <person name="Boltyanskaya Y."/>
            <person name="Detkova E."/>
            <person name="Pimenov N."/>
            <person name="Kevbrin V."/>
        </authorList>
    </citation>
    <scope>NUCLEOTIDE SEQUENCE</scope>
    <source>
        <strain evidence="2">Z-710</strain>
    </source>
</reference>
<feature type="transmembrane region" description="Helical" evidence="1">
    <location>
        <begin position="87"/>
        <end position="113"/>
    </location>
</feature>
<feature type="transmembrane region" description="Helical" evidence="1">
    <location>
        <begin position="125"/>
        <end position="150"/>
    </location>
</feature>
<keyword evidence="1" id="KW-0472">Membrane</keyword>
<accession>A0AAU8HRE4</accession>
<feature type="transmembrane region" description="Helical" evidence="1">
    <location>
        <begin position="200"/>
        <end position="219"/>
    </location>
</feature>